<dbReference type="CDD" id="cd16914">
    <property type="entry name" value="EcfT"/>
    <property type="match status" value="1"/>
</dbReference>
<dbReference type="Proteomes" id="UP000044616">
    <property type="component" value="Unassembled WGS sequence"/>
</dbReference>
<evidence type="ECO:0000256" key="7">
    <source>
        <dbReference type="ARBA" id="ARBA00022989"/>
    </source>
</evidence>
<protein>
    <recommendedName>
        <fullName evidence="3 9">Energy-coupling factor transporter transmembrane protein EcfT</fullName>
        <shortName evidence="9">ECF transporter T component EcfT</shortName>
    </recommendedName>
</protein>
<comment type="subunit">
    <text evidence="9">Forms a stable energy-coupling factor (ECF) transporter complex composed of 2 membrane-embedded substrate-binding proteins (S component), 2 ATP-binding proteins (A component) and 2 transmembrane proteins (T component).</text>
</comment>
<dbReference type="RefSeq" id="WP_047529598.1">
    <property type="nucleotide sequence ID" value="NZ_CCEH01000004.1"/>
</dbReference>
<dbReference type="Pfam" id="PF02361">
    <property type="entry name" value="CbiQ"/>
    <property type="match status" value="1"/>
</dbReference>
<keyword evidence="4 9" id="KW-0813">Transport</keyword>
<keyword evidence="7 9" id="KW-1133">Transmembrane helix</keyword>
<dbReference type="EMBL" id="CCEH01000004">
    <property type="protein sequence ID" value="CDR27503.1"/>
    <property type="molecule type" value="Genomic_DNA"/>
</dbReference>
<comment type="function">
    <text evidence="9">Transmembrane (T) component of an energy-coupling factor (ECF) ABC-transporter complex. Unlike classic ABC transporters this ECF transporter provides the energy necessary to transport a number of different substrates.</text>
</comment>
<gene>
    <name evidence="9 10" type="primary">ecfT</name>
    <name evidence="10" type="ORF">ERS140147_00608</name>
</gene>
<evidence type="ECO:0000256" key="9">
    <source>
        <dbReference type="HAMAP-Rule" id="MF_01461"/>
    </source>
</evidence>
<feature type="transmembrane region" description="Helical" evidence="9">
    <location>
        <begin position="61"/>
        <end position="87"/>
    </location>
</feature>
<evidence type="ECO:0000256" key="5">
    <source>
        <dbReference type="ARBA" id="ARBA00022475"/>
    </source>
</evidence>
<feature type="transmembrane region" description="Helical" evidence="9">
    <location>
        <begin position="248"/>
        <end position="267"/>
    </location>
</feature>
<dbReference type="HAMAP" id="MF_01461">
    <property type="entry name" value="EcfT"/>
    <property type="match status" value="1"/>
</dbReference>
<evidence type="ECO:0000256" key="4">
    <source>
        <dbReference type="ARBA" id="ARBA00022448"/>
    </source>
</evidence>
<name>A0A077UKD0_9STAP</name>
<comment type="subcellular location">
    <subcellularLocation>
        <location evidence="1 9">Cell membrane</location>
        <topology evidence="1 9">Multi-pass membrane protein</topology>
    </subcellularLocation>
</comment>
<accession>A0A077UKD0</accession>
<dbReference type="AlphaFoldDB" id="A0A077UKD0"/>
<proteinExistence type="inferred from homology"/>
<evidence type="ECO:0000256" key="3">
    <source>
        <dbReference type="ARBA" id="ARBA00014042"/>
    </source>
</evidence>
<dbReference type="InterPro" id="IPR024919">
    <property type="entry name" value="EcfT"/>
</dbReference>
<evidence type="ECO:0000313" key="11">
    <source>
        <dbReference type="Proteomes" id="UP000044616"/>
    </source>
</evidence>
<comment type="similarity">
    <text evidence="2 9">Belongs to the energy-coupling factor EcfT family.</text>
</comment>
<dbReference type="PANTHER" id="PTHR33514">
    <property type="entry name" value="PROTEIN ABCI12, CHLOROPLASTIC"/>
    <property type="match status" value="1"/>
</dbReference>
<evidence type="ECO:0000313" key="10">
    <source>
        <dbReference type="EMBL" id="CDR27503.1"/>
    </source>
</evidence>
<dbReference type="PANTHER" id="PTHR33514:SF13">
    <property type="entry name" value="PROTEIN ABCI12, CHLOROPLASTIC"/>
    <property type="match status" value="1"/>
</dbReference>
<sequence>MKNKLIIGRYLPINSFVHHLDPRAKLMFVFLFIILIFFCHSPLTYLWVFALILFFMRLAKIQFWFLIKGLTPIFFFLIFTLMMHIFLTKGGHVLVEWHGITIETNGILEGIYISLRLIGIVMIATIMTLSTSPIDLTDAFERLLAPLKMFKLPVHQLSMIMSIALRFIPTLMDELDKIILAQKSRGSEISSGNIATRIKSFIPLLVPLFISAFQRAEELAVAMEVRGYDANVKRTSYRQLKWQLRDTLSLIMIIPIAIILFVLKYSGV</sequence>
<dbReference type="GO" id="GO:0022857">
    <property type="term" value="F:transmembrane transporter activity"/>
    <property type="evidence" value="ECO:0007669"/>
    <property type="project" value="UniProtKB-UniRule"/>
</dbReference>
<organism evidence="10 11">
    <name type="scientific">Staphylococcus schweitzeri</name>
    <dbReference type="NCBI Taxonomy" id="1654388"/>
    <lineage>
        <taxon>Bacteria</taxon>
        <taxon>Bacillati</taxon>
        <taxon>Bacillota</taxon>
        <taxon>Bacilli</taxon>
        <taxon>Bacillales</taxon>
        <taxon>Staphylococcaceae</taxon>
        <taxon>Staphylococcus</taxon>
    </lineage>
</organism>
<feature type="transmembrane region" description="Helical" evidence="9">
    <location>
        <begin position="28"/>
        <end position="55"/>
    </location>
</feature>
<reference evidence="10 11" key="1">
    <citation type="submission" date="2014-05" db="EMBL/GenBank/DDBJ databases">
        <authorList>
            <person name="Aslett A.Martin."/>
            <person name="De Silva Nishadi"/>
        </authorList>
    </citation>
    <scope>NUCLEOTIDE SEQUENCE [LARGE SCALE GENOMIC DNA]</scope>
</reference>
<evidence type="ECO:0000256" key="1">
    <source>
        <dbReference type="ARBA" id="ARBA00004651"/>
    </source>
</evidence>
<keyword evidence="6 9" id="KW-0812">Transmembrane</keyword>
<dbReference type="InterPro" id="IPR003339">
    <property type="entry name" value="ABC/ECF_trnsptr_transmembrane"/>
</dbReference>
<evidence type="ECO:0000256" key="6">
    <source>
        <dbReference type="ARBA" id="ARBA00022692"/>
    </source>
</evidence>
<evidence type="ECO:0000256" key="8">
    <source>
        <dbReference type="ARBA" id="ARBA00023136"/>
    </source>
</evidence>
<keyword evidence="5 9" id="KW-1003">Cell membrane</keyword>
<evidence type="ECO:0000256" key="2">
    <source>
        <dbReference type="ARBA" id="ARBA00005660"/>
    </source>
</evidence>
<dbReference type="GO" id="GO:0005886">
    <property type="term" value="C:plasma membrane"/>
    <property type="evidence" value="ECO:0007669"/>
    <property type="project" value="UniProtKB-SubCell"/>
</dbReference>
<feature type="transmembrane region" description="Helical" evidence="9">
    <location>
        <begin position="107"/>
        <end position="129"/>
    </location>
</feature>
<keyword evidence="8 9" id="KW-0472">Membrane</keyword>